<keyword evidence="3" id="KW-1185">Reference proteome</keyword>
<feature type="domain" description="Glyoxalase-like" evidence="1">
    <location>
        <begin position="4"/>
        <end position="112"/>
    </location>
</feature>
<dbReference type="STRING" id="418495.SAMN05216215_10917"/>
<evidence type="ECO:0000313" key="2">
    <source>
        <dbReference type="EMBL" id="SDZ53090.1"/>
    </source>
</evidence>
<dbReference type="Gene3D" id="3.10.180.10">
    <property type="entry name" value="2,3-Dihydroxybiphenyl 1,2-Dioxygenase, domain 1"/>
    <property type="match status" value="1"/>
</dbReference>
<dbReference type="Proteomes" id="UP000199529">
    <property type="component" value="Unassembled WGS sequence"/>
</dbReference>
<evidence type="ECO:0000313" key="3">
    <source>
        <dbReference type="Proteomes" id="UP000199529"/>
    </source>
</evidence>
<dbReference type="OrthoDB" id="3459583at2"/>
<name>A0A1H3TSG4_9PSEU</name>
<dbReference type="EMBL" id="FNOK01000091">
    <property type="protein sequence ID" value="SDZ53090.1"/>
    <property type="molecule type" value="Genomic_DNA"/>
</dbReference>
<sequence>MISLDHIAVWSDNLYRTTIDLSRATGLGSADGGYFPGLGLGQKLLSLGDYVYIEVESIVDHRMIAERAPMALELERQTANGDCFAGLCLRSDNLDEIAEFARHRGIAPAENIIGGKVRMVPAQGSGPSVHAPDFWNSWRLGKPNIYYVPDLTNHSSLLPPQPGTGDVRGTGVISVEIGGTEPDLRTWLGDVVKPAELGIEIVYNGGPDGLYAVTFDSTDGPRTIRLNPITL</sequence>
<accession>A0A1H3TSG4</accession>
<gene>
    <name evidence="2" type="ORF">SAMN05216215_10917</name>
</gene>
<dbReference type="AlphaFoldDB" id="A0A1H3TSG4"/>
<dbReference type="Pfam" id="PF13468">
    <property type="entry name" value="Glyoxalase_3"/>
    <property type="match status" value="1"/>
</dbReference>
<evidence type="ECO:0000259" key="1">
    <source>
        <dbReference type="Pfam" id="PF13468"/>
    </source>
</evidence>
<dbReference type="RefSeq" id="WP_093278406.1">
    <property type="nucleotide sequence ID" value="NZ_FNOK01000091.1"/>
</dbReference>
<reference evidence="3" key="1">
    <citation type="submission" date="2016-10" db="EMBL/GenBank/DDBJ databases">
        <authorList>
            <person name="Varghese N."/>
            <person name="Submissions S."/>
        </authorList>
    </citation>
    <scope>NUCLEOTIDE SEQUENCE [LARGE SCALE GENOMIC DNA]</scope>
    <source>
        <strain evidence="3">CGMCC 4.3530</strain>
    </source>
</reference>
<dbReference type="InterPro" id="IPR029068">
    <property type="entry name" value="Glyas_Bleomycin-R_OHBP_Dase"/>
</dbReference>
<dbReference type="InterPro" id="IPR025870">
    <property type="entry name" value="Glyoxalase-like_dom"/>
</dbReference>
<protein>
    <submittedName>
        <fullName evidence="2">Glyoxalase-like domain-containing protein</fullName>
    </submittedName>
</protein>
<organism evidence="2 3">
    <name type="scientific">Saccharopolyspora shandongensis</name>
    <dbReference type="NCBI Taxonomy" id="418495"/>
    <lineage>
        <taxon>Bacteria</taxon>
        <taxon>Bacillati</taxon>
        <taxon>Actinomycetota</taxon>
        <taxon>Actinomycetes</taxon>
        <taxon>Pseudonocardiales</taxon>
        <taxon>Pseudonocardiaceae</taxon>
        <taxon>Saccharopolyspora</taxon>
    </lineage>
</organism>
<proteinExistence type="predicted"/>